<evidence type="ECO:0000259" key="7">
    <source>
        <dbReference type="PROSITE" id="PS51721"/>
    </source>
</evidence>
<dbReference type="OrthoDB" id="10266128at2759"/>
<dbReference type="InterPro" id="IPR050755">
    <property type="entry name" value="TRAFAC_YlqF/YawG_RiboMat"/>
</dbReference>
<comment type="caution">
    <text evidence="8">The sequence shown here is derived from an EMBL/GenBank/DDBJ whole genome shotgun (WGS) entry which is preliminary data.</text>
</comment>
<dbReference type="FunFam" id="1.10.1580.10:FF:000002">
    <property type="entry name" value="Guanine nucleotide-binding protein-like 3 (nucleolar)-like"/>
    <property type="match status" value="1"/>
</dbReference>
<evidence type="ECO:0000256" key="1">
    <source>
        <dbReference type="ARBA" id="ARBA00004123"/>
    </source>
</evidence>
<dbReference type="HOGENOM" id="CLU_011106_5_3_1"/>
<feature type="region of interest" description="Disordered" evidence="6">
    <location>
        <begin position="1"/>
        <end position="54"/>
    </location>
</feature>
<dbReference type="AlphaFoldDB" id="A0A015J230"/>
<keyword evidence="5" id="KW-0539">Nucleus</keyword>
<organism evidence="8 9">
    <name type="scientific">Rhizophagus irregularis (strain DAOM 197198w)</name>
    <name type="common">Glomus intraradices</name>
    <dbReference type="NCBI Taxonomy" id="1432141"/>
    <lineage>
        <taxon>Eukaryota</taxon>
        <taxon>Fungi</taxon>
        <taxon>Fungi incertae sedis</taxon>
        <taxon>Mucoromycota</taxon>
        <taxon>Glomeromycotina</taxon>
        <taxon>Glomeromycetes</taxon>
        <taxon>Glomerales</taxon>
        <taxon>Glomeraceae</taxon>
        <taxon>Rhizophagus</taxon>
    </lineage>
</organism>
<dbReference type="GO" id="GO:0005525">
    <property type="term" value="F:GTP binding"/>
    <property type="evidence" value="ECO:0007669"/>
    <property type="project" value="UniProtKB-KW"/>
</dbReference>
<dbReference type="Pfam" id="PF08701">
    <property type="entry name" value="GN3L_Grn1"/>
    <property type="match status" value="1"/>
</dbReference>
<dbReference type="EMBL" id="JEMT01025842">
    <property type="protein sequence ID" value="EXX60800.1"/>
    <property type="molecule type" value="Genomic_DNA"/>
</dbReference>
<dbReference type="SUPFAM" id="SSF52540">
    <property type="entry name" value="P-loop containing nucleoside triphosphate hydrolases"/>
    <property type="match status" value="1"/>
</dbReference>
<gene>
    <name evidence="8" type="ORF">RirG_176480</name>
</gene>
<keyword evidence="3" id="KW-0175">Coiled coil</keyword>
<dbReference type="InterPro" id="IPR014813">
    <property type="entry name" value="Gnl3_N_dom"/>
</dbReference>
<dbReference type="GO" id="GO:0005730">
    <property type="term" value="C:nucleolus"/>
    <property type="evidence" value="ECO:0007669"/>
    <property type="project" value="UniProtKB-ARBA"/>
</dbReference>
<evidence type="ECO:0000256" key="4">
    <source>
        <dbReference type="ARBA" id="ARBA00023134"/>
    </source>
</evidence>
<comment type="subcellular location">
    <subcellularLocation>
        <location evidence="1">Nucleus</location>
    </subcellularLocation>
</comment>
<dbReference type="Gene3D" id="1.10.1580.10">
    <property type="match status" value="1"/>
</dbReference>
<dbReference type="InterPro" id="IPR006073">
    <property type="entry name" value="GTP-bd"/>
</dbReference>
<feature type="domain" description="CP-type G" evidence="7">
    <location>
        <begin position="138"/>
        <end position="324"/>
    </location>
</feature>
<evidence type="ECO:0000256" key="3">
    <source>
        <dbReference type="ARBA" id="ARBA00023054"/>
    </source>
</evidence>
<protein>
    <submittedName>
        <fullName evidence="8">Nug1p</fullName>
    </submittedName>
</protein>
<feature type="compositionally biased region" description="Basic and acidic residues" evidence="6">
    <location>
        <begin position="23"/>
        <end position="36"/>
    </location>
</feature>
<dbReference type="CDD" id="cd04178">
    <property type="entry name" value="Nucleostemin_like"/>
    <property type="match status" value="1"/>
</dbReference>
<evidence type="ECO:0000313" key="8">
    <source>
        <dbReference type="EMBL" id="EXX60800.1"/>
    </source>
</evidence>
<keyword evidence="4" id="KW-0342">GTP-binding</keyword>
<dbReference type="PANTHER" id="PTHR11089:SF30">
    <property type="entry name" value="GUANINE NUCLEOTIDE-BINDING PROTEIN-LIKE 3 HOMOLOG"/>
    <property type="match status" value="1"/>
</dbReference>
<dbReference type="Proteomes" id="UP000022910">
    <property type="component" value="Unassembled WGS sequence"/>
</dbReference>
<keyword evidence="2" id="KW-0547">Nucleotide-binding</keyword>
<dbReference type="PROSITE" id="PS51721">
    <property type="entry name" value="G_CP"/>
    <property type="match status" value="1"/>
</dbReference>
<dbReference type="Pfam" id="PF01926">
    <property type="entry name" value="MMR_HSR1"/>
    <property type="match status" value="1"/>
</dbReference>
<sequence>MVRKKAKSKRMTCARRYKNQKNINEHKRKERREARKNPKSRKLKKDPGIPNLYPFKDQLLNKIEQQKRKLEDEKQRQKDARNSLFNKNRKLNFASLSEDASKRDAEFDNDHVSEEEGISTAIDAAVVGQKDNSRKAYYKEFRKVLEAADVILEVLDARDPLGCRTKHIEKMILESGSTKRVILVLNKIDLVPRENIMQWLIYLRKELPTIAFKSSTQSQRKNLGHVSASVSTASNKMLQHSNECLGADMLIKLLKNYSRNLNIKTSITVGVIGIPNVGKSSIINSLKRSKVCDIGATPGLTKFAQEIHLDKNIKLLDCPGIVFTRDKNAEILLRNCIKIELLDDLISPVELIVSRCKPEQLMIRYNVPMFRDVNEFLLHLARQRGKLKHGGIPDIDSAAKIVLQDWNSGKIPYYTIPPVIDKNNAILDSTIVSTWSKEFNLNETCNEVEDQNILSGSKSESDFDRVMVDSDESNN</sequence>
<dbReference type="Gene3D" id="3.40.50.300">
    <property type="entry name" value="P-loop containing nucleotide triphosphate hydrolases"/>
    <property type="match status" value="1"/>
</dbReference>
<dbReference type="PRINTS" id="PR00326">
    <property type="entry name" value="GTP1OBG"/>
</dbReference>
<evidence type="ECO:0000256" key="6">
    <source>
        <dbReference type="SAM" id="MobiDB-lite"/>
    </source>
</evidence>
<proteinExistence type="predicted"/>
<dbReference type="FunFam" id="3.40.50.300:FF:000493">
    <property type="entry name" value="Guanine nucleotide-binding protein-like 3-like protein"/>
    <property type="match status" value="1"/>
</dbReference>
<reference evidence="8 9" key="1">
    <citation type="submission" date="2014-02" db="EMBL/GenBank/DDBJ databases">
        <title>Single nucleus genome sequencing reveals high similarity among nuclei of an endomycorrhizal fungus.</title>
        <authorList>
            <person name="Lin K."/>
            <person name="Geurts R."/>
            <person name="Zhang Z."/>
            <person name="Limpens E."/>
            <person name="Saunders D.G."/>
            <person name="Mu D."/>
            <person name="Pang E."/>
            <person name="Cao H."/>
            <person name="Cha H."/>
            <person name="Lin T."/>
            <person name="Zhou Q."/>
            <person name="Shang Y."/>
            <person name="Li Y."/>
            <person name="Ivanov S."/>
            <person name="Sharma T."/>
            <person name="Velzen R.V."/>
            <person name="Ruijter N.D."/>
            <person name="Aanen D.K."/>
            <person name="Win J."/>
            <person name="Kamoun S."/>
            <person name="Bisseling T."/>
            <person name="Huang S."/>
        </authorList>
    </citation>
    <scope>NUCLEOTIDE SEQUENCE [LARGE SCALE GENOMIC DNA]</scope>
    <source>
        <strain evidence="9">DAOM197198w</strain>
    </source>
</reference>
<evidence type="ECO:0000313" key="9">
    <source>
        <dbReference type="Proteomes" id="UP000022910"/>
    </source>
</evidence>
<dbReference type="PANTHER" id="PTHR11089">
    <property type="entry name" value="GTP-BINDING PROTEIN-RELATED"/>
    <property type="match status" value="1"/>
</dbReference>
<dbReference type="InterPro" id="IPR027417">
    <property type="entry name" value="P-loop_NTPase"/>
</dbReference>
<feature type="compositionally biased region" description="Basic residues" evidence="6">
    <location>
        <begin position="1"/>
        <end position="19"/>
    </location>
</feature>
<accession>A0A015J230</accession>
<dbReference type="STRING" id="1432141.A0A015J230"/>
<dbReference type="InterPro" id="IPR030378">
    <property type="entry name" value="G_CP_dom"/>
</dbReference>
<dbReference type="InterPro" id="IPR023179">
    <property type="entry name" value="GTP-bd_ortho_bundle_sf"/>
</dbReference>
<evidence type="ECO:0000256" key="2">
    <source>
        <dbReference type="ARBA" id="ARBA00022741"/>
    </source>
</evidence>
<name>A0A015J230_RHIIW</name>
<keyword evidence="9" id="KW-1185">Reference proteome</keyword>
<evidence type="ECO:0000256" key="5">
    <source>
        <dbReference type="ARBA" id="ARBA00023242"/>
    </source>
</evidence>